<dbReference type="EMBL" id="BMEA01000001">
    <property type="protein sequence ID" value="GGB68203.1"/>
    <property type="molecule type" value="Genomic_DNA"/>
</dbReference>
<organism evidence="2 3">
    <name type="scientific">Knoellia flava</name>
    <dbReference type="NCBI Taxonomy" id="913969"/>
    <lineage>
        <taxon>Bacteria</taxon>
        <taxon>Bacillati</taxon>
        <taxon>Actinomycetota</taxon>
        <taxon>Actinomycetes</taxon>
        <taxon>Micrococcales</taxon>
        <taxon>Intrasporangiaceae</taxon>
        <taxon>Knoellia</taxon>
    </lineage>
</organism>
<reference evidence="2" key="1">
    <citation type="journal article" date="2014" name="Int. J. Syst. Evol. Microbiol.">
        <title>Complete genome sequence of Corynebacterium casei LMG S-19264T (=DSM 44701T), isolated from a smear-ripened cheese.</title>
        <authorList>
            <consortium name="US DOE Joint Genome Institute (JGI-PGF)"/>
            <person name="Walter F."/>
            <person name="Albersmeier A."/>
            <person name="Kalinowski J."/>
            <person name="Ruckert C."/>
        </authorList>
    </citation>
    <scope>NUCLEOTIDE SEQUENCE</scope>
    <source>
        <strain evidence="2">CGMCC 1.10749</strain>
    </source>
</reference>
<name>A0A8H9FPS4_9MICO</name>
<feature type="region of interest" description="Disordered" evidence="1">
    <location>
        <begin position="16"/>
        <end position="52"/>
    </location>
</feature>
<gene>
    <name evidence="2" type="ORF">GCM10011314_04310</name>
</gene>
<dbReference type="AlphaFoldDB" id="A0A8H9FPS4"/>
<dbReference type="Proteomes" id="UP000628079">
    <property type="component" value="Unassembled WGS sequence"/>
</dbReference>
<sequence>MYAQARLHRDGRSWWSVTAPAPTLPPRPEPGRQLSGRMVPGRQEPGQPEGDPVVTSHVVDSGLLRTMSSALWTVTCAEYPYGVVRLESGPRLTQVVVGDDVDPANDTGRPAPYAAASCTTDGELVVVVRDAPPAIVVTIGDCRTRPLDGAEHDSEFPQEGERLILLSCAVFEAVPDVLVDGVNGVASGRLATEDPESLLIELVGGAACGAGAIIDRRPADGSERS</sequence>
<reference evidence="2" key="2">
    <citation type="submission" date="2020-09" db="EMBL/GenBank/DDBJ databases">
        <authorList>
            <person name="Sun Q."/>
            <person name="Zhou Y."/>
        </authorList>
    </citation>
    <scope>NUCLEOTIDE SEQUENCE</scope>
    <source>
        <strain evidence="2">CGMCC 1.10749</strain>
    </source>
</reference>
<evidence type="ECO:0000256" key="1">
    <source>
        <dbReference type="SAM" id="MobiDB-lite"/>
    </source>
</evidence>
<evidence type="ECO:0000313" key="3">
    <source>
        <dbReference type="Proteomes" id="UP000628079"/>
    </source>
</evidence>
<evidence type="ECO:0000313" key="2">
    <source>
        <dbReference type="EMBL" id="GGB68203.1"/>
    </source>
</evidence>
<proteinExistence type="predicted"/>
<accession>A0A8H9FPS4</accession>
<protein>
    <submittedName>
        <fullName evidence="2">Uncharacterized protein</fullName>
    </submittedName>
</protein>
<comment type="caution">
    <text evidence="2">The sequence shown here is derived from an EMBL/GenBank/DDBJ whole genome shotgun (WGS) entry which is preliminary data.</text>
</comment>